<feature type="chain" id="PRO_5016448461" evidence="1">
    <location>
        <begin position="25"/>
        <end position="5722"/>
    </location>
</feature>
<sequence length="5722" mass="600164">MKIKSTKILLLTCFLFLGVLSSFSQVKNDFDVRYEADIRGEITFVGNNIVNRQIDPHWEGAYERWGWWWIWNPRANWVSDVVSPNTPYDLTGNSSESNDVLNMQYIDIDSDPDTFSSSSATLDIPDVDCSLVRYAGLYWSAVYVNSDRSNIDNIKFQVPGGTYQDITADEILFDGDGDPDFGYYSPYACYKDVTSIVSGLSNPNGEYFVADVLASSGSSISGGVSGGWNLVIVYENPNLPGSKFITTFDGYAGIASAAPDVDIPISGFTTLPAPFNVNANIGIAALEGDNRIRGDGLEINANGSFSALYSTQNPANNFFNSNITIDPDIITTRNPNSVNTLGWDVDLFPVTNRPNNNVIPNDATSATLRLSSTQDKYDVFFTSFDVEIIEPKIVLEKRVKTPGGIDITGQGVHLGQILDYELTFQNIGNDDVDGYIIRDVLPVNVAPPNGIDFTDSDFVLPSGVTYSYNSASHTIEFSIPNALVLQGLTPYSIRMRVKVAENCFDFVDACSDLIQNLAYSTYHGVQNAAQVTDDPSVTDFDACGFVVPGATNFLLDDLSDCNFSRTVELCGTEAILDAGDNFDGYVWVRDDNGNNLFDSTDTVITDGDPDNDPSTMSVTEVGTYIVDKIATDPCKGFKEIITVVPYGSGIIPNPVIEYFNSVNSDTDPSNDLAGEIVQCSVDNDLLPKLFLCGIGDTRQIQVNILDAQSIVWEKLDEGSCDAAGDDCANKNLTCTWSPEGTGNNYLVSSEGKYRLSVTYQNGCTSRFYFNVFQNTLDIEYDHNDIICTTPGNITITNLGTGYGYQLVDDATGNIITPFSANNGPSFDFGTGENGAYRVQVTQLDNAGNPIDDACIFETPVIGIVERDVQYEVEVTPANCTVLGTATIRVTNADANYEYEIRLDDGTNGGQGTLVDSESAQTNNNFTFTGLNPGNYIAVVRTDDGCNYSEQITIIDENDLDLDARVLQAITCDPGTILMESTGGQAPHVYAIWEYVNESGTTITSYATINDIPSTEFQTNTTFEVLAPGDYTFVVVDDNNCPVFSNMVSIEFRPAAEYDPVTITDVQCFGDTTGEIQFNLTNDHGYAITYFLSDDTDTPISSNNSGYFTGLAAGNYSVRINQTFGTASCDYTEDITIGAPTAALSAISTIVQDYTCVQDAIIEAQSVTGGTTPYSYSIDGVTFIPDTTPNAHRFGNLTDGTYTITVRDANGCTFATPAITIVPLNEPSDLTFTATAPNCPTQTSDVTVTVVDGNTPYVFDIIAPSSIAATSTSGTTAGFDGLAPGTYTFRVTDNKGCTYTEDFTITPVSPITVAGTLVNNVTCVGASDGAVDFTVNGFSSSYAYSIDGATSITAQTANTINLTGLSAGDYTIIVTDEITNCTDTQTITVNEPTNPLDFTFNVTPLGCTADGSVTITATDGWGGYSYEITQPDAVVLGLQSSNVFSGLNQTGIHTIQVTDAGGCVVTDTFTIDVPTNPTISLDATTDLCFDPGSGVSLTATTTNGVAPYSYSLNGGPTQTGNVFNNLTPGSYTVVVTDAYGCSATSNTVTIEPQLSVSPVLTKELDCATSPDAVIDITINGGYSAFTYQVNGGTSIPVTGNTFTYTTAVDGSFTFLITDDEGCTAETTVVVDPITNPTATTNPTNPTCNGLADGSVEVVIDPNFGTAPYQVDFNGGGLSSQTLYTGLAAGTYNYIVQDSKGCTFNGSVTLTAPDSITADAVLTQPYTCLQTGTIQAQNVSGGTPGYMYSIDGINFVPTDTFTGLTDGTYTITVRDANLCTFVTNEVIILPLDPPTDISFVATPPNCPTETSDVTLTVTGGTGAIGYEITAPAASTTNISGATTGVFAGLAPDTYTFLVTDANGCTYTENYTIDPVTPIDVVGVLVNNVSCMGAADGAIDFTISGFTTSYQYTINGGTPVTGQTIATINQTGLIAGVYTIIVTDETTNCTSTTTITVSDPPSALVIDSIVPTDPTCLDSGSVTVNVSGGWGNYSYEFIDPSSVHTTNSTGILNGLTDTSAAYTVNVTDANGCTITDSFTLNPAVAPVLSVSANSLCYDSTTGLILTANVTSGGTAPFQYRLNGGAYQSEADFTGLAPGSHTVEVIDSKNCSASATIDVFPTLAASANLVKDLDCSATPDAEISISVSGGNPTFNYEVLRDGSSVQASTAVPSNPFSYTTTTAGTYEFIITDTESCTVTTNQVVITANNPPTVVEVVANPLCTTSADGSVTLNITGGTAPYQVVFDGSAPSTQTTYAGLAAGTYNYTVTDAKGCVTNNSVDLIAPPVLVPGTIDVVQDYTCINTSATLQVINYSGGTPGYTYSLDGVNFQVSDTFNTGITAGTYTITVKDANGCIATTPAVVIDPLDPPTDLTFVATAPTCPAINSDVTITVIDGNAPFNYEITAPAAATTNVTGATTGVFTGLVPGTYTFKVTDAKGCELEESYTVVDIPQVTAISQLTNNVSCFGAADGAFTFTVSDFATTYSYTVENSASTVIQSDNNINFTTPIAVAGHPADTYTVTITDDTTNCSTTTSMVIENPPAALDFTFTNSPVTCIQNGSITVIATDGWGSYEYQLENTVGPAIVYAYQGSNTFNNVPAGTYNIYVRDAGGCIIDKPITLDPAETPTIALEPATDYCYDGTDQASLVVSITDGVAPYTYTINGGAQTAVVGNPFTIANLTPGTYDIQVTDAYGCVSNALNGILIEPQLAATSTLTKGLDCTVSPDAEIDVTITNGYLPYASYEVSTNSGVSWSAPVAIVGNSFTYSASVDGTYDFRITDNNGCTVITQTVVSPIVYPVITSLVQTVDILCNGDSGATINVNLDNTQGTAPFTISVLNTTTGTNYGAQTAGLPSGTYEVTVTDAKSCTDMKTIIILEPDPINYDINLVPITCNTALGTDPGSITVENLTGGTAEYTYYLTGNNGYSANYVTTAGGEDHTFAILEFGIYEVDVVDSNGCSLVTTNIIASPPDDLDIDVSALTADCATGGTAIVTVSTAILGTDYTFGILDSFSAPYASTFYPPDTPGGPTRTFTNLTPGITYTFVVHDNTTHCDYFESATAPIDSPSGLTSNLDVVSNITCTGSANGNVSFTFDNYDAGATSVNYEIFNAQSNITTGISGSANVNPPAVGTGVSILNLGPLPRGVYYILFSEVGGAYNGCTVTSDQFTITESTNLLEVDATADKNDNCNVNAGQISAVGQYGTAPYEYQLTLSTDPAPIVSTWAGNSTNTFNVESGDYIVYIKDANNCIQSDAVTVITDPSPEISVASTNQCTATEGSFEVDIRLDVVGMSPYTISVDGAAPQASSLSSVGDTMTISNLSSGYHTFTISDINGCGETKDITIYPPLDLSANITAADNCDPADSGEVTITANGGSGNYSYTQITPAGPTQVSGVFTGLTHSIAYMFEVEDTTTHCTTPVTITLPAPVNPTFTLAATEVSCFGGTNGTITVTLDAGNIDVPYEYSLDGGTTTQPSNVFTGLSQGTYNVTVISAKGCEDVKSIDVDEPTQLDISASASAFSCNDTTSTITVTINDATPGNPSGTGPYVYSFDNGLNFQAGNTYQVPFGSPDVNVVVRDANGCLDTEVVVIPAMQEVMASINQTQVIDCSNGAEIIELVPLNGSGTYTYAELPSGNPVADPTNIVLTAPGTYVYEITDTVTNCSVIVEHNIAPYNLIDVTATMVSDATCSDSVDGEISVTLTGYTGTFNYQVLDNTGAPVVGASGTDTAVADPYTFTASSTLDAGTYTVHITETAYPECVATSNSVTIDAPEPLVLNLLGIINANCNETNAIVTMQATGGTAPYSYGAAISGAGDPGVYPFDNTVELDPTTSLNWDIYVQDANGCVIAIPYAVTVATDTTPDISLALDDACADEGDFGITVSLDAINIGVAPYTMSINGSAFQSIASFPYTYTGLTAGAYSIEIRDANNCGETEPITIDAELTASAFVVSQPTCTTNDGVIEFTVNGGSGSFTAELLQSDLTPTGITAAGNQFTGVAFGDYIVRVTDDTLGTPNCSVDVPISLEEPTPVTLNTTQKTDITCFGAANGTITVSLVTPSTGVNDNPPYSYTVDNGSDPAITNGTGSFSGLNPGNYTITVTSERGCIATDNITINEPTALVVTASATDFACALDNTVNVSVLTIDVPSTGTTPYTYSIDGANFFTTNTFNVIDTGATQTITATVRDANGCSNFDTVTINPLPTITDVTVSQQTAITCANDEVARVTVTDGSGDFTFELLPTGSAPVQTPGAGNYSADFTLTTPGDYTFRVTDNVTGCYFTTAPYTIAPYDLIEVVATPVSPVTCFGDNDGVMEINVTEYNGNYLYEVFNSDGTSTSITNTGVAPGILSITGLSAGNFYVVFTATDTPFCPATSNTITIGSPDAAVHLVELSNINANCTIGAQVSVQATGGTPGYTYAFVPTTTSPTGLYTSNASAILTPATYPAAYDVYVQDSRGCTDMITINVDEDPMPTVTAPTYATDQCTSNGTSYTFTVTGSAGIAPLEYSIGNGYQSSDTFTVTAPGTYTVTVRDANGCTATDTIEILPPLGLTPAATVQPSCALNDGVITITATGGSLNYEYDLLDNGGTSVTGGVRQASNVFNGLAPGTYTALVYDTSASGCDAQAPITLETPTPVVFTWNKEDVSCNGGADGSIEVNLAPSNDNPPYTYTLDDGTNPPTVQTSNLFTGLPMGTYDITVSSGKACSDTQQVIIVEPDPVDVTATATDFACNPNNTASSSVITATGIDGTAPYTFSIDGTNFFTSNTFTILDTGSTQTITVTIKDDNGCTDTALVTIEPLNTFTATVSTITNISCAGPEQVLITVNDNGDVANTYTYELLPIGNPNGTEVATALNTTTQFDLTAVGSYTFRITDTTTGCYVDTLPYEIAPYDLIEVTAVAIDPVICFGDGNGSIELTIDGYVGAYDYQVFDSNDNPIGPSVSTDTSVNPRMITGLSGGNYYIRVTETAAPLCSDETNTVTISSPDMALTETTTVLSGVECTDDQGEVRVNPTGGIAPYDITLTNTTTGDSSGTLNDVTGAVFSGLSAGDYSVTIVDAGGCSITNAYPILLDMPTPVTANAIPLNTALTCFGDTTGSVSAVNVLNGSGNYEYQLNYYDASGTTIEFTSTLQSGPDFNNLGAGIYSITVSDGWNCDVETNQVTITEPTLIEATLIRTDPLTCATGVEFELSATGGSGVYEYSLDNITFSPMTSNPMPLPESGMLGSGSHQYYVRDLGGACESVRSNAITETAIVPLALTVDTSAAVINCNGEATAIIYASAAGGLGNYQYELYTDASLSIATRVAGPQGSGKFTGLPAGTYYVNVTSEDCTTPAEEVVIIQPEPLTYTENVVDVTCFSDTNGSITVTLSGGAGGYQYAISPNLNQFDTENTFTDLAPGDYTVIAQDMNGCFEILEYTIGQPDMLQISATTTPEICVGEANGTITVSITGGTAPYSTSLNDKSNFVQDQLDFTDVAAGSYLLFVRDANGCEDNIIVEVGAGENLNATVEPVYECTGDTPNNYIVVTLEDPSITSDVLYAMDSTDPADMQLTPDYSNLAPGTHALTIAHSNGCVNTVDFEILGFEPLTLELQNNNINEITAVATGGRGEYNFYFGDVDNGSDNTYMINRTDTYVVRVVDENGCEVIANIAMEFIDIEIPNFFTPDGNGENDIWLPRNIESYPKILIKIYDRYGRVVEDNVVSKNGWDGLYHGAELPTGDYWYIIKLQGESDDREFVGHFTLYR</sequence>
<protein>
    <submittedName>
        <fullName evidence="3">Gliding motility-associated-like protein</fullName>
    </submittedName>
    <submittedName>
        <fullName evidence="2">T9SS type B sorting domain-containing protein</fullName>
    </submittedName>
</protein>
<dbReference type="Pfam" id="PF13573">
    <property type="entry name" value="SprB"/>
    <property type="match status" value="14"/>
</dbReference>
<dbReference type="NCBIfam" id="TIGR04131">
    <property type="entry name" value="Bac_Flav_CTERM"/>
    <property type="match status" value="1"/>
</dbReference>
<evidence type="ECO:0000313" key="5">
    <source>
        <dbReference type="Proteomes" id="UP000651837"/>
    </source>
</evidence>
<keyword evidence="5" id="KW-1185">Reference proteome</keyword>
<evidence type="ECO:0000313" key="3">
    <source>
        <dbReference type="EMBL" id="PWK25502.1"/>
    </source>
</evidence>
<dbReference type="InterPro" id="IPR026341">
    <property type="entry name" value="T9SS_type_B"/>
</dbReference>
<dbReference type="Pfam" id="PF13585">
    <property type="entry name" value="CHU_C"/>
    <property type="match status" value="1"/>
</dbReference>
<dbReference type="RefSeq" id="WP_109648446.1">
    <property type="nucleotide sequence ID" value="NZ_JACWLN010000002.1"/>
</dbReference>
<dbReference type="Proteomes" id="UP000245667">
    <property type="component" value="Unassembled WGS sequence"/>
</dbReference>
<gene>
    <name evidence="2" type="ORF">HZY62_05545</name>
    <name evidence="3" type="ORF">LX92_00241</name>
</gene>
<proteinExistence type="predicted"/>
<accession>A0A316E7J3</accession>
<reference evidence="2 5" key="2">
    <citation type="submission" date="2020-07" db="EMBL/GenBank/DDBJ databases">
        <title>The draft genome sequence of Maribacter polysiphoniae KCTC 22021.</title>
        <authorList>
            <person name="Mu L."/>
        </authorList>
    </citation>
    <scope>NUCLEOTIDE SEQUENCE [LARGE SCALE GENOMIC DNA]</scope>
    <source>
        <strain evidence="2 5">KCTC 22021</strain>
    </source>
</reference>
<dbReference type="EMBL" id="JACWLN010000002">
    <property type="protein sequence ID" value="MBD1260043.1"/>
    <property type="molecule type" value="Genomic_DNA"/>
</dbReference>
<dbReference type="EMBL" id="QGGQ01000001">
    <property type="protein sequence ID" value="PWK25502.1"/>
    <property type="molecule type" value="Genomic_DNA"/>
</dbReference>
<organism evidence="3 4">
    <name type="scientific">Maribacter polysiphoniae</name>
    <dbReference type="NCBI Taxonomy" id="429344"/>
    <lineage>
        <taxon>Bacteria</taxon>
        <taxon>Pseudomonadati</taxon>
        <taxon>Bacteroidota</taxon>
        <taxon>Flavobacteriia</taxon>
        <taxon>Flavobacteriales</taxon>
        <taxon>Flavobacteriaceae</taxon>
        <taxon>Maribacter</taxon>
    </lineage>
</organism>
<evidence type="ECO:0000256" key="1">
    <source>
        <dbReference type="SAM" id="SignalP"/>
    </source>
</evidence>
<keyword evidence="1" id="KW-0732">Signal</keyword>
<comment type="caution">
    <text evidence="3">The sequence shown here is derived from an EMBL/GenBank/DDBJ whole genome shotgun (WGS) entry which is preliminary data.</text>
</comment>
<dbReference type="InterPro" id="IPR025667">
    <property type="entry name" value="SprB_repeat"/>
</dbReference>
<dbReference type="Proteomes" id="UP000651837">
    <property type="component" value="Unassembled WGS sequence"/>
</dbReference>
<name>A0A316E7J3_9FLAO</name>
<feature type="signal peptide" evidence="1">
    <location>
        <begin position="1"/>
        <end position="24"/>
    </location>
</feature>
<evidence type="ECO:0000313" key="4">
    <source>
        <dbReference type="Proteomes" id="UP000245667"/>
    </source>
</evidence>
<reference evidence="3 4" key="1">
    <citation type="submission" date="2018-05" db="EMBL/GenBank/DDBJ databases">
        <title>Genomic Encyclopedia of Archaeal and Bacterial Type Strains, Phase II (KMG-II): from individual species to whole genera.</title>
        <authorList>
            <person name="Goeker M."/>
        </authorList>
    </citation>
    <scope>NUCLEOTIDE SEQUENCE [LARGE SCALE GENOMIC DNA]</scope>
    <source>
        <strain evidence="3 4">DSM 23514</strain>
    </source>
</reference>
<dbReference type="OrthoDB" id="607469at2"/>
<evidence type="ECO:0000313" key="2">
    <source>
        <dbReference type="EMBL" id="MBD1260043.1"/>
    </source>
</evidence>